<evidence type="ECO:0000313" key="2">
    <source>
        <dbReference type="Proteomes" id="UP001139125"/>
    </source>
</evidence>
<reference evidence="1" key="1">
    <citation type="submission" date="2022-06" db="EMBL/GenBank/DDBJ databases">
        <title>Gracilimonas sp. CAU 1638 isolated from sea sediment.</title>
        <authorList>
            <person name="Kim W."/>
        </authorList>
    </citation>
    <scope>NUCLEOTIDE SEQUENCE</scope>
    <source>
        <strain evidence="1">CAU 1638</strain>
    </source>
</reference>
<sequence>MNSINSIYTQQAGQVSRNTALRSAAGSQDLPKLTQDESSLINQKFTAEKKAAMNIYSVDGKVNQHELSRGRNIDTRI</sequence>
<dbReference type="AlphaFoldDB" id="A0A9X2RHL0"/>
<protein>
    <submittedName>
        <fullName evidence="1">Uncharacterized protein</fullName>
    </submittedName>
</protein>
<dbReference type="RefSeq" id="WP_255134773.1">
    <property type="nucleotide sequence ID" value="NZ_JANDBC010000002.1"/>
</dbReference>
<dbReference type="EMBL" id="JANDBC010000002">
    <property type="protein sequence ID" value="MCP9291899.1"/>
    <property type="molecule type" value="Genomic_DNA"/>
</dbReference>
<evidence type="ECO:0000313" key="1">
    <source>
        <dbReference type="EMBL" id="MCP9291899.1"/>
    </source>
</evidence>
<proteinExistence type="predicted"/>
<comment type="caution">
    <text evidence="1">The sequence shown here is derived from an EMBL/GenBank/DDBJ whole genome shotgun (WGS) entry which is preliminary data.</text>
</comment>
<gene>
    <name evidence="1" type="ORF">NM125_09965</name>
</gene>
<accession>A0A9X2RHL0</accession>
<keyword evidence="2" id="KW-1185">Reference proteome</keyword>
<organism evidence="1 2">
    <name type="scientific">Gracilimonas sediminicola</name>
    <dbReference type="NCBI Taxonomy" id="2952158"/>
    <lineage>
        <taxon>Bacteria</taxon>
        <taxon>Pseudomonadati</taxon>
        <taxon>Balneolota</taxon>
        <taxon>Balneolia</taxon>
        <taxon>Balneolales</taxon>
        <taxon>Balneolaceae</taxon>
        <taxon>Gracilimonas</taxon>
    </lineage>
</organism>
<name>A0A9X2RHL0_9BACT</name>
<dbReference type="Proteomes" id="UP001139125">
    <property type="component" value="Unassembled WGS sequence"/>
</dbReference>